<dbReference type="PROSITE" id="PS50089">
    <property type="entry name" value="ZF_RING_2"/>
    <property type="match status" value="1"/>
</dbReference>
<comment type="caution">
    <text evidence="13">The sequence shown here is derived from an EMBL/GenBank/DDBJ whole genome shotgun (WGS) entry which is preliminary data.</text>
</comment>
<protein>
    <submittedName>
        <fullName evidence="13">Putative transcription factor C2H2 family</fullName>
    </submittedName>
</protein>
<dbReference type="InterPro" id="IPR013083">
    <property type="entry name" value="Znf_RING/FYVE/PHD"/>
</dbReference>
<evidence type="ECO:0000256" key="4">
    <source>
        <dbReference type="ARBA" id="ARBA00022771"/>
    </source>
</evidence>
<evidence type="ECO:0000259" key="12">
    <source>
        <dbReference type="PROSITE" id="PS50089"/>
    </source>
</evidence>
<keyword evidence="5" id="KW-0862">Zinc</keyword>
<dbReference type="Proteomes" id="UP000238479">
    <property type="component" value="Chromosome 3"/>
</dbReference>
<feature type="region of interest" description="Disordered" evidence="10">
    <location>
        <begin position="192"/>
        <end position="212"/>
    </location>
</feature>
<keyword evidence="3" id="KW-0479">Metal-binding</keyword>
<evidence type="ECO:0000256" key="3">
    <source>
        <dbReference type="ARBA" id="ARBA00022723"/>
    </source>
</evidence>
<sequence>MAIMVGVLMTLFSFMFLLLLYAKHCKRGSFVVIGGTTDSRSPGGVGLRKNSGIDQVIVDSLPVFQFRSLREHKDGLECTVCLTRIEPTEVLRLLSKCKHPFHVECVDKWLDAHSTCLLCRCRVDPEVPRQLDLVPEKNRTRGRRRKPRTSEKRQPPFKPRQNEAGAKNHRLLPQIKQYRRWWVPPTMERRTTVRSSLPSLRDDHKRERTDTSEAGTKMSFFDRFWYLSGGSKLSRSW</sequence>
<dbReference type="AlphaFoldDB" id="A0A2P6RH67"/>
<dbReference type="OrthoDB" id="8062037at2759"/>
<dbReference type="SUPFAM" id="SSF57850">
    <property type="entry name" value="RING/U-box"/>
    <property type="match status" value="1"/>
</dbReference>
<dbReference type="InterPro" id="IPR001841">
    <property type="entry name" value="Znf_RING"/>
</dbReference>
<comment type="similarity">
    <text evidence="8">Belongs to the RING-type zinc finger family. ATL subfamily.</text>
</comment>
<feature type="chain" id="PRO_5015189255" evidence="11">
    <location>
        <begin position="23"/>
        <end position="237"/>
    </location>
</feature>
<evidence type="ECO:0000256" key="2">
    <source>
        <dbReference type="ARBA" id="ARBA00022692"/>
    </source>
</evidence>
<evidence type="ECO:0000256" key="11">
    <source>
        <dbReference type="SAM" id="SignalP"/>
    </source>
</evidence>
<dbReference type="Pfam" id="PF13639">
    <property type="entry name" value="zf-RING_2"/>
    <property type="match status" value="1"/>
</dbReference>
<evidence type="ECO:0000256" key="1">
    <source>
        <dbReference type="ARBA" id="ARBA00004370"/>
    </source>
</evidence>
<keyword evidence="14" id="KW-1185">Reference proteome</keyword>
<dbReference type="Gramene" id="PRQ45761">
    <property type="protein sequence ID" value="PRQ45761"/>
    <property type="gene ID" value="RchiOBHm_Chr3g0495141"/>
</dbReference>
<evidence type="ECO:0000256" key="10">
    <source>
        <dbReference type="SAM" id="MobiDB-lite"/>
    </source>
</evidence>
<keyword evidence="2" id="KW-0812">Transmembrane</keyword>
<dbReference type="EMBL" id="PDCK01000041">
    <property type="protein sequence ID" value="PRQ45761.1"/>
    <property type="molecule type" value="Genomic_DNA"/>
</dbReference>
<accession>A0A2P6RH67</accession>
<keyword evidence="6" id="KW-1133">Transmembrane helix</keyword>
<gene>
    <name evidence="13" type="ORF">RchiOBHm_Chr3g0495141</name>
</gene>
<evidence type="ECO:0000256" key="6">
    <source>
        <dbReference type="ARBA" id="ARBA00022989"/>
    </source>
</evidence>
<dbReference type="SMART" id="SM00184">
    <property type="entry name" value="RING"/>
    <property type="match status" value="1"/>
</dbReference>
<evidence type="ECO:0000256" key="9">
    <source>
        <dbReference type="PROSITE-ProRule" id="PRU00175"/>
    </source>
</evidence>
<evidence type="ECO:0000256" key="5">
    <source>
        <dbReference type="ARBA" id="ARBA00022833"/>
    </source>
</evidence>
<keyword evidence="11" id="KW-0732">Signal</keyword>
<evidence type="ECO:0000313" key="13">
    <source>
        <dbReference type="EMBL" id="PRQ45761.1"/>
    </source>
</evidence>
<proteinExistence type="inferred from homology"/>
<comment type="subcellular location">
    <subcellularLocation>
        <location evidence="1">Membrane</location>
    </subcellularLocation>
</comment>
<feature type="domain" description="RING-type" evidence="12">
    <location>
        <begin position="78"/>
        <end position="120"/>
    </location>
</feature>
<keyword evidence="4 9" id="KW-0863">Zinc-finger</keyword>
<evidence type="ECO:0000256" key="8">
    <source>
        <dbReference type="ARBA" id="ARBA00024209"/>
    </source>
</evidence>
<feature type="signal peptide" evidence="11">
    <location>
        <begin position="1"/>
        <end position="22"/>
    </location>
</feature>
<dbReference type="GO" id="GO:0016020">
    <property type="term" value="C:membrane"/>
    <property type="evidence" value="ECO:0007669"/>
    <property type="project" value="UniProtKB-SubCell"/>
</dbReference>
<dbReference type="PANTHER" id="PTHR46539">
    <property type="entry name" value="E3 UBIQUITIN-PROTEIN LIGASE ATL42"/>
    <property type="match status" value="1"/>
</dbReference>
<dbReference type="PANTHER" id="PTHR46539:SF2">
    <property type="entry name" value="RING-H2 FINGER PROTEIN ATL43"/>
    <property type="match status" value="1"/>
</dbReference>
<evidence type="ECO:0000256" key="7">
    <source>
        <dbReference type="ARBA" id="ARBA00023136"/>
    </source>
</evidence>
<organism evidence="13 14">
    <name type="scientific">Rosa chinensis</name>
    <name type="common">China rose</name>
    <dbReference type="NCBI Taxonomy" id="74649"/>
    <lineage>
        <taxon>Eukaryota</taxon>
        <taxon>Viridiplantae</taxon>
        <taxon>Streptophyta</taxon>
        <taxon>Embryophyta</taxon>
        <taxon>Tracheophyta</taxon>
        <taxon>Spermatophyta</taxon>
        <taxon>Magnoliopsida</taxon>
        <taxon>eudicotyledons</taxon>
        <taxon>Gunneridae</taxon>
        <taxon>Pentapetalae</taxon>
        <taxon>rosids</taxon>
        <taxon>fabids</taxon>
        <taxon>Rosales</taxon>
        <taxon>Rosaceae</taxon>
        <taxon>Rosoideae</taxon>
        <taxon>Rosoideae incertae sedis</taxon>
        <taxon>Rosa</taxon>
    </lineage>
</organism>
<dbReference type="Gene3D" id="3.30.40.10">
    <property type="entry name" value="Zinc/RING finger domain, C3HC4 (zinc finger)"/>
    <property type="match status" value="1"/>
</dbReference>
<feature type="region of interest" description="Disordered" evidence="10">
    <location>
        <begin position="132"/>
        <end position="169"/>
    </location>
</feature>
<keyword evidence="7" id="KW-0472">Membrane</keyword>
<dbReference type="GO" id="GO:0008270">
    <property type="term" value="F:zinc ion binding"/>
    <property type="evidence" value="ECO:0007669"/>
    <property type="project" value="UniProtKB-KW"/>
</dbReference>
<feature type="compositionally biased region" description="Basic and acidic residues" evidence="10">
    <location>
        <begin position="200"/>
        <end position="211"/>
    </location>
</feature>
<evidence type="ECO:0000313" key="14">
    <source>
        <dbReference type="Proteomes" id="UP000238479"/>
    </source>
</evidence>
<reference evidence="13 14" key="1">
    <citation type="journal article" date="2018" name="Nat. Genet.">
        <title>The Rosa genome provides new insights in the design of modern roses.</title>
        <authorList>
            <person name="Bendahmane M."/>
        </authorList>
    </citation>
    <scope>NUCLEOTIDE SEQUENCE [LARGE SCALE GENOMIC DNA]</scope>
    <source>
        <strain evidence="14">cv. Old Blush</strain>
    </source>
</reference>
<name>A0A2P6RH67_ROSCH</name>